<dbReference type="InterPro" id="IPR051278">
    <property type="entry name" value="HdrB/HdrD_reductase"/>
</dbReference>
<dbReference type="AlphaFoldDB" id="A0A2X3K518"/>
<dbReference type="GO" id="GO:0016491">
    <property type="term" value="F:oxidoreductase activity"/>
    <property type="evidence" value="ECO:0007669"/>
    <property type="project" value="UniProtKB-KW"/>
</dbReference>
<accession>A0A2X3K518</accession>
<dbReference type="EMBL" id="LS483254">
    <property type="protein sequence ID" value="SQD92357.1"/>
    <property type="molecule type" value="Genomic_DNA"/>
</dbReference>
<protein>
    <submittedName>
        <fullName evidence="3">Heterodisulfide reductase, subunit B</fullName>
    </submittedName>
</protein>
<reference evidence="4" key="1">
    <citation type="submission" date="2018-05" db="EMBL/GenBank/DDBJ databases">
        <authorList>
            <person name="Hao L."/>
        </authorList>
    </citation>
    <scope>NUCLEOTIDE SEQUENCE [LARGE SCALE GENOMIC DNA]</scope>
</reference>
<evidence type="ECO:0000313" key="4">
    <source>
        <dbReference type="Proteomes" id="UP000249818"/>
    </source>
</evidence>
<feature type="domain" description="Cysteine-rich" evidence="2">
    <location>
        <begin position="5"/>
        <end position="87"/>
    </location>
</feature>
<evidence type="ECO:0000259" key="2">
    <source>
        <dbReference type="Pfam" id="PF02754"/>
    </source>
</evidence>
<dbReference type="OrthoDB" id="9777685at2"/>
<feature type="domain" description="Cysteine-rich" evidence="2">
    <location>
        <begin position="147"/>
        <end position="235"/>
    </location>
</feature>
<dbReference type="Proteomes" id="UP000249818">
    <property type="component" value="Chromosome BARAN1"/>
</dbReference>
<organism evidence="3 4">
    <name type="scientific">Candidatus Bipolaricaulis anaerobius</name>
    <dbReference type="NCBI Taxonomy" id="2026885"/>
    <lineage>
        <taxon>Bacteria</taxon>
        <taxon>Candidatus Bipolaricaulota</taxon>
        <taxon>Candidatus Bipolaricaulia</taxon>
        <taxon>Candidatus Bipolaricaulales</taxon>
        <taxon>Candidatus Bipolaricaulaceae</taxon>
        <taxon>Candidatus Bipolaricaulis</taxon>
    </lineage>
</organism>
<dbReference type="RefSeq" id="WP_122030586.1">
    <property type="nucleotide sequence ID" value="NZ_LS483254.1"/>
</dbReference>
<keyword evidence="4" id="KW-1185">Reference proteome</keyword>
<dbReference type="PANTHER" id="PTHR42947">
    <property type="entry name" value="COB--COM HETERODISULFIDE REDUCTASE SUBUNIT B 1"/>
    <property type="match status" value="1"/>
</dbReference>
<evidence type="ECO:0000313" key="3">
    <source>
        <dbReference type="EMBL" id="SQD92357.1"/>
    </source>
</evidence>
<dbReference type="Pfam" id="PF02754">
    <property type="entry name" value="CCG"/>
    <property type="match status" value="2"/>
</dbReference>
<dbReference type="InterPro" id="IPR004017">
    <property type="entry name" value="Cys_rich_dom"/>
</dbReference>
<dbReference type="PANTHER" id="PTHR42947:SF1">
    <property type="entry name" value="COB--COM HETERODISULFIDE REDUCTASE SUBUNIT B 1"/>
    <property type="match status" value="1"/>
</dbReference>
<dbReference type="KEGG" id="bana:BARAN1_0332"/>
<name>A0A2X3K518_9BACT</name>
<evidence type="ECO:0000256" key="1">
    <source>
        <dbReference type="ARBA" id="ARBA00023002"/>
    </source>
</evidence>
<sequence length="275" mass="30431">MKKLAYFPGCAMKDQARPDEAGTLHALAALGYEVAEIPRWNCCGTVYSLAQDDLMRHVGPVRNLIRVQGMGEKRVLTLCAMCYGTLKRSSQFVREEERLARINAFLDTEEDFRGGIEVVHLLPLLRDEVGYEKLASQVKRSLNGLKVATYYGCVLLRPREFAVDDPDRPEVMERVVEALGGEPVPFPERMECCGAYLTVGRSDIVTERVGRILRSARGGGADLVVTTCPLCQFNLAERRPAAAPTLPVLYLGQVLGWAFGADEPANLFPLGVRDE</sequence>
<proteinExistence type="predicted"/>
<gene>
    <name evidence="3" type="ORF">BARAN1_0332</name>
</gene>
<keyword evidence="1" id="KW-0560">Oxidoreductase</keyword>